<dbReference type="Pfam" id="PF10103">
    <property type="entry name" value="Zincin_2"/>
    <property type="match status" value="1"/>
</dbReference>
<dbReference type="OrthoDB" id="8478472at2"/>
<accession>A0A542EEQ1</accession>
<name>A0A542EEQ1_9MICO</name>
<dbReference type="PANTHER" id="PTHR39420:SF2">
    <property type="entry name" value="HYDROLASE"/>
    <property type="match status" value="1"/>
</dbReference>
<dbReference type="InterPro" id="IPR018766">
    <property type="entry name" value="Zinicin_2"/>
</dbReference>
<feature type="compositionally biased region" description="Acidic residues" evidence="1">
    <location>
        <begin position="468"/>
        <end position="478"/>
    </location>
</feature>
<keyword evidence="3" id="KW-1185">Reference proteome</keyword>
<proteinExistence type="predicted"/>
<evidence type="ECO:0000313" key="2">
    <source>
        <dbReference type="EMBL" id="TQJ13805.1"/>
    </source>
</evidence>
<feature type="compositionally biased region" description="Basic and acidic residues" evidence="1">
    <location>
        <begin position="448"/>
        <end position="459"/>
    </location>
</feature>
<dbReference type="EMBL" id="VFMO01000001">
    <property type="protein sequence ID" value="TQJ13805.1"/>
    <property type="molecule type" value="Genomic_DNA"/>
</dbReference>
<feature type="compositionally biased region" description="Basic and acidic residues" evidence="1">
    <location>
        <begin position="391"/>
        <end position="405"/>
    </location>
</feature>
<dbReference type="NCBIfam" id="TIGR03624">
    <property type="entry name" value="putative hydrolase"/>
    <property type="match status" value="1"/>
</dbReference>
<reference evidence="2 3" key="1">
    <citation type="submission" date="2019-06" db="EMBL/GenBank/DDBJ databases">
        <title>Sequencing the genomes of 1000 actinobacteria strains.</title>
        <authorList>
            <person name="Klenk H.-P."/>
        </authorList>
    </citation>
    <scope>NUCLEOTIDE SEQUENCE [LARGE SCALE GENOMIC DNA]</scope>
    <source>
        <strain evidence="2 3">DSM 19828</strain>
    </source>
</reference>
<dbReference type="Gene3D" id="1.20.150.30">
    <property type="entry name" value="Zincin-like metallopeptidase, N-terminal domain"/>
    <property type="match status" value="1"/>
</dbReference>
<feature type="compositionally biased region" description="Basic and acidic residues" evidence="1">
    <location>
        <begin position="422"/>
        <end position="433"/>
    </location>
</feature>
<dbReference type="PANTHER" id="PTHR39420">
    <property type="match status" value="1"/>
</dbReference>
<dbReference type="InterPro" id="IPR042271">
    <property type="entry name" value="Zinicin_2_N"/>
</dbReference>
<sequence>MNPEERPDDVPDLNELLKHLMGGGDDMREAMSELGLGHIDPAMFAQMQQQMAAMMAAPSDGSFNIEAARDVARRTVSTEGDPSVSAATAKDVDQVVMVANLWLDQVTDFASTGAGKAWSRSEWVEATMPTWRRLVEPISDAVNAAVMRAMRDQIGNLGAEQFGMPPQMMGQLEPMLGRMSSAVFSMQLGQAVGTLAGELVTGTEVGLPLVEGNPVVIMPTNVAAFADGLGMDAGEIHLYLAVREAARTRLFQNVPWLGPALIAAVQSYAADISIDTEAIDEAMRNADMQDPAALQESISGSIFRPEPSEAQKRTLAHLETLLALVEGWVDTVSDRAVRPHLPHADALSEAVRRRRATGGPAEKVFASLVGLELRPRRMRDAANLFAALEDSKETAGRDGAWKHPDLAPGADDLDDPMGYVNGEKEQAREKPAQPDEMDDALAALLAQGREEMESEKSDSPADEPGNGDGDESGDDPKA</sequence>
<comment type="caution">
    <text evidence="2">The sequence shown here is derived from an EMBL/GenBank/DDBJ whole genome shotgun (WGS) entry which is preliminary data.</text>
</comment>
<keyword evidence="2" id="KW-0378">Hydrolase</keyword>
<dbReference type="Proteomes" id="UP000320806">
    <property type="component" value="Unassembled WGS sequence"/>
</dbReference>
<evidence type="ECO:0000313" key="3">
    <source>
        <dbReference type="Proteomes" id="UP000320806"/>
    </source>
</evidence>
<gene>
    <name evidence="2" type="ORF">FB459_1239</name>
</gene>
<dbReference type="SUPFAM" id="SSF55486">
    <property type="entry name" value="Metalloproteases ('zincins'), catalytic domain"/>
    <property type="match status" value="1"/>
</dbReference>
<protein>
    <submittedName>
        <fullName evidence="2">Putative hydrolase</fullName>
    </submittedName>
</protein>
<feature type="region of interest" description="Disordered" evidence="1">
    <location>
        <begin position="391"/>
        <end position="478"/>
    </location>
</feature>
<organism evidence="2 3">
    <name type="scientific">Yimella lutea</name>
    <dbReference type="NCBI Taxonomy" id="587872"/>
    <lineage>
        <taxon>Bacteria</taxon>
        <taxon>Bacillati</taxon>
        <taxon>Actinomycetota</taxon>
        <taxon>Actinomycetes</taxon>
        <taxon>Micrococcales</taxon>
        <taxon>Dermacoccaceae</taxon>
        <taxon>Yimella</taxon>
    </lineage>
</organism>
<dbReference type="RefSeq" id="WP_141927792.1">
    <property type="nucleotide sequence ID" value="NZ_BAABCI010000002.1"/>
</dbReference>
<dbReference type="AlphaFoldDB" id="A0A542EEQ1"/>
<dbReference type="GO" id="GO:0016787">
    <property type="term" value="F:hydrolase activity"/>
    <property type="evidence" value="ECO:0007669"/>
    <property type="project" value="UniProtKB-KW"/>
</dbReference>
<evidence type="ECO:0000256" key="1">
    <source>
        <dbReference type="SAM" id="MobiDB-lite"/>
    </source>
</evidence>